<sequence>MMGGGFFSIKQKLLLVGVFLILVVVAVGTPEHPGVLVQSQQQIDSSNQSRPVKRSTSPWAATGNDQAPAPAEQESERQGPPIQAMN</sequence>
<name>A0A845AJS9_9SPHN</name>
<keyword evidence="3" id="KW-1185">Reference proteome</keyword>
<dbReference type="Proteomes" id="UP000439780">
    <property type="component" value="Unassembled WGS sequence"/>
</dbReference>
<organism evidence="2 3">
    <name type="scientific">Qipengyuania algicida</name>
    <dbReference type="NCBI Taxonomy" id="1836209"/>
    <lineage>
        <taxon>Bacteria</taxon>
        <taxon>Pseudomonadati</taxon>
        <taxon>Pseudomonadota</taxon>
        <taxon>Alphaproteobacteria</taxon>
        <taxon>Sphingomonadales</taxon>
        <taxon>Erythrobacteraceae</taxon>
        <taxon>Qipengyuania</taxon>
    </lineage>
</organism>
<feature type="compositionally biased region" description="Low complexity" evidence="1">
    <location>
        <begin position="38"/>
        <end position="49"/>
    </location>
</feature>
<protein>
    <submittedName>
        <fullName evidence="2">Uncharacterized protein</fullName>
    </submittedName>
</protein>
<evidence type="ECO:0000313" key="2">
    <source>
        <dbReference type="EMBL" id="MXP29874.1"/>
    </source>
</evidence>
<feature type="compositionally biased region" description="Polar residues" evidence="1">
    <location>
        <begin position="54"/>
        <end position="65"/>
    </location>
</feature>
<dbReference type="EMBL" id="WTYA01000012">
    <property type="protein sequence ID" value="MXP29874.1"/>
    <property type="molecule type" value="Genomic_DNA"/>
</dbReference>
<evidence type="ECO:0000313" key="3">
    <source>
        <dbReference type="Proteomes" id="UP000439780"/>
    </source>
</evidence>
<evidence type="ECO:0000256" key="1">
    <source>
        <dbReference type="SAM" id="MobiDB-lite"/>
    </source>
</evidence>
<proteinExistence type="predicted"/>
<dbReference type="RefSeq" id="WP_160754173.1">
    <property type="nucleotide sequence ID" value="NZ_WTYA01000012.1"/>
</dbReference>
<feature type="region of interest" description="Disordered" evidence="1">
    <location>
        <begin position="38"/>
        <end position="86"/>
    </location>
</feature>
<dbReference type="AlphaFoldDB" id="A0A845AJS9"/>
<reference evidence="2 3" key="1">
    <citation type="submission" date="2019-12" db="EMBL/GenBank/DDBJ databases">
        <title>Genomic-based taxomic classification of the family Erythrobacteraceae.</title>
        <authorList>
            <person name="Xu L."/>
        </authorList>
    </citation>
    <scope>NUCLEOTIDE SEQUENCE [LARGE SCALE GENOMIC DNA]</scope>
    <source>
        <strain evidence="2 3">KEMB 9005-328</strain>
    </source>
</reference>
<accession>A0A845AJS9</accession>
<comment type="caution">
    <text evidence="2">The sequence shown here is derived from an EMBL/GenBank/DDBJ whole genome shotgun (WGS) entry which is preliminary data.</text>
</comment>
<gene>
    <name evidence="2" type="ORF">GRI58_13750</name>
</gene>